<dbReference type="PANTHER" id="PTHR23150:SF19">
    <property type="entry name" value="FORMYLGLYCINE-GENERATING ENZYME"/>
    <property type="match status" value="1"/>
</dbReference>
<comment type="similarity">
    <text evidence="1">Belongs to the sulfatase-modifying factor family.</text>
</comment>
<dbReference type="Pfam" id="PF03781">
    <property type="entry name" value="FGE-sulfatase"/>
    <property type="match status" value="1"/>
</dbReference>
<dbReference type="InterPro" id="IPR042095">
    <property type="entry name" value="SUMF_sf"/>
</dbReference>
<accession>E4WX86</accession>
<dbReference type="Gene3D" id="1.25.40.10">
    <property type="entry name" value="Tetratricopeptide repeat domain"/>
    <property type="match status" value="1"/>
</dbReference>
<gene>
    <name evidence="5" type="ORF">GSOID_T00011515001</name>
</gene>
<evidence type="ECO:0000256" key="3">
    <source>
        <dbReference type="SAM" id="SignalP"/>
    </source>
</evidence>
<dbReference type="Proteomes" id="UP000001307">
    <property type="component" value="Unassembled WGS sequence"/>
</dbReference>
<dbReference type="InterPro" id="IPR051043">
    <property type="entry name" value="Sulfatase_Mod_Factor_Kinase"/>
</dbReference>
<dbReference type="InterPro" id="IPR005532">
    <property type="entry name" value="SUMF_dom"/>
</dbReference>
<evidence type="ECO:0000259" key="4">
    <source>
        <dbReference type="Pfam" id="PF03781"/>
    </source>
</evidence>
<keyword evidence="2" id="KW-0175">Coiled coil</keyword>
<dbReference type="AlphaFoldDB" id="E4WX86"/>
<dbReference type="InParanoid" id="E4WX86"/>
<evidence type="ECO:0000313" key="6">
    <source>
        <dbReference type="Proteomes" id="UP000001307"/>
    </source>
</evidence>
<keyword evidence="3" id="KW-0732">Signal</keyword>
<organism evidence="5">
    <name type="scientific">Oikopleura dioica</name>
    <name type="common">Tunicate</name>
    <dbReference type="NCBI Taxonomy" id="34765"/>
    <lineage>
        <taxon>Eukaryota</taxon>
        <taxon>Metazoa</taxon>
        <taxon>Chordata</taxon>
        <taxon>Tunicata</taxon>
        <taxon>Appendicularia</taxon>
        <taxon>Copelata</taxon>
        <taxon>Oikopleuridae</taxon>
        <taxon>Oikopleura</taxon>
    </lineage>
</organism>
<dbReference type="EMBL" id="FN653018">
    <property type="protein sequence ID" value="CBY21978.1"/>
    <property type="molecule type" value="Genomic_DNA"/>
</dbReference>
<evidence type="ECO:0000256" key="1">
    <source>
        <dbReference type="ARBA" id="ARBA00005310"/>
    </source>
</evidence>
<feature type="chain" id="PRO_5003192389" description="Sulfatase-modifying factor enzyme-like domain-containing protein" evidence="3">
    <location>
        <begin position="21"/>
        <end position="779"/>
    </location>
</feature>
<feature type="domain" description="Sulfatase-modifying factor enzyme-like" evidence="4">
    <location>
        <begin position="489"/>
        <end position="768"/>
    </location>
</feature>
<proteinExistence type="inferred from homology"/>
<evidence type="ECO:0000256" key="2">
    <source>
        <dbReference type="SAM" id="Coils"/>
    </source>
</evidence>
<feature type="coiled-coil region" evidence="2">
    <location>
        <begin position="150"/>
        <end position="212"/>
    </location>
</feature>
<dbReference type="InterPro" id="IPR016187">
    <property type="entry name" value="CTDL_fold"/>
</dbReference>
<dbReference type="OrthoDB" id="659at2759"/>
<name>E4WX86_OIKDI</name>
<feature type="coiled-coil region" evidence="2">
    <location>
        <begin position="35"/>
        <end position="62"/>
    </location>
</feature>
<feature type="coiled-coil region" evidence="2">
    <location>
        <begin position="310"/>
        <end position="362"/>
    </location>
</feature>
<sequence length="779" mass="87053">MKLFGVGFLGVLNSPLCVTACPACDGPSDGSLNIAEDLEAQRNEILKENLQKMKQKEELKLEPDTEEEPNIEVLKARASQGCPHAKAELEKIENEHLKSVHKKELGRMADKGAKHAFEHLSHLNEKDRMKVIAAQAGQGCPVARAELTRIAEEKKAKEEAKAAVNKMSSKELKEKAAEGCPYAKKRLLDIKKKLAEKKLQEAKKAVGTLTQDQLKLRAAEGCPHSARMLVEFENMKKRNEPPPISARILPEDGDDEFTIEELKKMAAMGNGLAAQKLRELDPSFFEPDVDELEKRAEAGCPVARAQLASMHEEESKKKIEKHNIETLKARADQGCPHAKAQLEKLEEEKANIEALKARAAQGCPHAKAELEKLAKPTEALKAAAAGGCPHARAQLGKVEKSAEDKPNIEALKARAEQGCPHAKAQLKELEEKGEEGCGCNKADRKHLKKDAIESDEAEIEVDSSDDPAVRADFEYPEDITYPRHQRYNQEARIPAGTFTMGDNEELMPGDGEAPERRVTISSDFFIDKYEVTNSEFYRFVHETGYVTESEKFGDSFCFIKYIPEKTKEKIELEVKETPWWLPVQGASWLHPVGPENDLTGIWDHPAVHISWNDATEYCKWADKRLPTEAEWEYAARGGLEGRLFSWGNKDKPKGQHYMNIWQGDFPSVNTEEDGHGSTAPVDYYPSQNKYGLFNMLGNVWEWTADNWGTRHLGDAVTDPKGPPTGTDRVKKGGSFLCTTQYCYRYRNAARHYNTPDSAAQNLGFRCARTASDNAVHDEL</sequence>
<dbReference type="SUPFAM" id="SSF56436">
    <property type="entry name" value="C-type lectin-like"/>
    <property type="match status" value="1"/>
</dbReference>
<dbReference type="GO" id="GO:0005783">
    <property type="term" value="C:endoplasmic reticulum"/>
    <property type="evidence" value="ECO:0007669"/>
    <property type="project" value="TreeGrafter"/>
</dbReference>
<dbReference type="Gene3D" id="3.90.1580.10">
    <property type="entry name" value="paralog of FGE (formylglycine-generating enzyme)"/>
    <property type="match status" value="1"/>
</dbReference>
<protein>
    <recommendedName>
        <fullName evidence="4">Sulfatase-modifying factor enzyme-like domain-containing protein</fullName>
    </recommendedName>
</protein>
<dbReference type="PANTHER" id="PTHR23150">
    <property type="entry name" value="SULFATASE MODIFYING FACTOR 1, 2"/>
    <property type="match status" value="1"/>
</dbReference>
<evidence type="ECO:0000313" key="5">
    <source>
        <dbReference type="EMBL" id="CBY21978.1"/>
    </source>
</evidence>
<reference evidence="5" key="1">
    <citation type="journal article" date="2010" name="Science">
        <title>Plasticity of animal genome architecture unmasked by rapid evolution of a pelagic tunicate.</title>
        <authorList>
            <person name="Denoeud F."/>
            <person name="Henriet S."/>
            <person name="Mungpakdee S."/>
            <person name="Aury J.M."/>
            <person name="Da Silva C."/>
            <person name="Brinkmann H."/>
            <person name="Mikhaleva J."/>
            <person name="Olsen L.C."/>
            <person name="Jubin C."/>
            <person name="Canestro C."/>
            <person name="Bouquet J.M."/>
            <person name="Danks G."/>
            <person name="Poulain J."/>
            <person name="Campsteijn C."/>
            <person name="Adamski M."/>
            <person name="Cross I."/>
            <person name="Yadetie F."/>
            <person name="Muffato M."/>
            <person name="Louis A."/>
            <person name="Butcher S."/>
            <person name="Tsagkogeorga G."/>
            <person name="Konrad A."/>
            <person name="Singh S."/>
            <person name="Jensen M.F."/>
            <person name="Cong E.H."/>
            <person name="Eikeseth-Otteraa H."/>
            <person name="Noel B."/>
            <person name="Anthouard V."/>
            <person name="Porcel B.M."/>
            <person name="Kachouri-Lafond R."/>
            <person name="Nishino A."/>
            <person name="Ugolini M."/>
            <person name="Chourrout P."/>
            <person name="Nishida H."/>
            <person name="Aasland R."/>
            <person name="Huzurbazar S."/>
            <person name="Westhof E."/>
            <person name="Delsuc F."/>
            <person name="Lehrach H."/>
            <person name="Reinhardt R."/>
            <person name="Weissenbach J."/>
            <person name="Roy S.W."/>
            <person name="Artiguenave F."/>
            <person name="Postlethwait J.H."/>
            <person name="Manak J.R."/>
            <person name="Thompson E.M."/>
            <person name="Jaillon O."/>
            <person name="Du Pasquier L."/>
            <person name="Boudinot P."/>
            <person name="Liberles D.A."/>
            <person name="Volff J.N."/>
            <person name="Philippe H."/>
            <person name="Lenhard B."/>
            <person name="Roest Crollius H."/>
            <person name="Wincker P."/>
            <person name="Chourrout D."/>
        </authorList>
    </citation>
    <scope>NUCLEOTIDE SEQUENCE [LARGE SCALE GENOMIC DNA]</scope>
</reference>
<dbReference type="InterPro" id="IPR011990">
    <property type="entry name" value="TPR-like_helical_dom_sf"/>
</dbReference>
<feature type="signal peptide" evidence="3">
    <location>
        <begin position="1"/>
        <end position="20"/>
    </location>
</feature>
<dbReference type="GO" id="GO:0120147">
    <property type="term" value="F:formylglycine-generating oxidase activity"/>
    <property type="evidence" value="ECO:0007669"/>
    <property type="project" value="TreeGrafter"/>
</dbReference>
<keyword evidence="6" id="KW-1185">Reference proteome</keyword>